<dbReference type="InterPro" id="IPR038989">
    <property type="entry name" value="UbiJ"/>
</dbReference>
<dbReference type="GO" id="GO:0006744">
    <property type="term" value="P:ubiquinone biosynthetic process"/>
    <property type="evidence" value="ECO:0007669"/>
    <property type="project" value="UniProtKB-UniRule"/>
</dbReference>
<reference evidence="4 5" key="1">
    <citation type="submission" date="2019-03" db="EMBL/GenBank/DDBJ databases">
        <title>Genomic Encyclopedia of Type Strains, Phase IV (KMG-IV): sequencing the most valuable type-strain genomes for metagenomic binning, comparative biology and taxonomic classification.</title>
        <authorList>
            <person name="Goeker M."/>
        </authorList>
    </citation>
    <scope>NUCLEOTIDE SEQUENCE [LARGE SCALE GENOMIC DNA]</scope>
    <source>
        <strain evidence="4 5">DSM 23344</strain>
    </source>
</reference>
<accession>A0A4R2KZ97</accession>
<dbReference type="Proteomes" id="UP000294980">
    <property type="component" value="Unassembled WGS sequence"/>
</dbReference>
<feature type="region of interest" description="Disordered" evidence="2">
    <location>
        <begin position="210"/>
        <end position="230"/>
    </location>
</feature>
<dbReference type="PANTHER" id="PTHR38693:SF1">
    <property type="entry name" value="UBIQUINONE BIOSYNTHESIS ACCESSORY FACTOR UBIJ"/>
    <property type="match status" value="1"/>
</dbReference>
<dbReference type="GO" id="GO:0005737">
    <property type="term" value="C:cytoplasm"/>
    <property type="evidence" value="ECO:0007669"/>
    <property type="project" value="UniProtKB-SubCell"/>
</dbReference>
<evidence type="ECO:0000259" key="3">
    <source>
        <dbReference type="Pfam" id="PF02036"/>
    </source>
</evidence>
<comment type="similarity">
    <text evidence="1">Belongs to the UbiJ family.</text>
</comment>
<evidence type="ECO:0000256" key="1">
    <source>
        <dbReference type="HAMAP-Rule" id="MF_02215"/>
    </source>
</evidence>
<gene>
    <name evidence="1" type="primary">ubiJ</name>
    <name evidence="4" type="ORF">EV688_104224</name>
</gene>
<comment type="function">
    <text evidence="1">Required for ubiquinone (coenzyme Q) biosynthesis. Binds hydrophobic ubiquinone biosynthetic intermediates via its SCP2 domain and is essential for the stability of the Ubi complex. May constitute a docking platform where Ubi enzymes assemble and access their SCP2-bound polyprenyl substrates.</text>
</comment>
<comment type="caution">
    <text evidence="4">The sequence shown here is derived from an EMBL/GenBank/DDBJ whole genome shotgun (WGS) entry which is preliminary data.</text>
</comment>
<comment type="pathway">
    <text evidence="1">Cofactor biosynthesis; ubiquinone biosynthesis.</text>
</comment>
<feature type="compositionally biased region" description="Polar residues" evidence="2">
    <location>
        <begin position="215"/>
        <end position="230"/>
    </location>
</feature>
<feature type="domain" description="SCP2" evidence="3">
    <location>
        <begin position="20"/>
        <end position="115"/>
    </location>
</feature>
<protein>
    <recommendedName>
        <fullName evidence="1">Ubiquinone biosynthesis accessory factor UbiJ</fullName>
    </recommendedName>
</protein>
<dbReference type="OrthoDB" id="5801225at2"/>
<keyword evidence="5" id="KW-1185">Reference proteome</keyword>
<sequence length="230" mass="24565">MALDPALHSAVLAALERAANTALDLSPHSRRELAALDEVVIGIECTAPAFSVYVQPTRTGAIRLLGYHEGPLATRVRGSSSDFAELANAADPTATLINGGLELKGSSAPLIALQGVVAGLDVDWEAPLVDTLGDVAGHQLAEILRGLFRWGRYAGSSLTRQLDEFIHEEARLTPPRAEVEDFYSDIQKLTQQADRLQSRLQRARARADRLLAAQPTTAANGPASRNSEPG</sequence>
<dbReference type="EMBL" id="SLWX01000004">
    <property type="protein sequence ID" value="TCO76769.1"/>
    <property type="molecule type" value="Genomic_DNA"/>
</dbReference>
<evidence type="ECO:0000313" key="4">
    <source>
        <dbReference type="EMBL" id="TCO76769.1"/>
    </source>
</evidence>
<proteinExistence type="inferred from homology"/>
<dbReference type="PANTHER" id="PTHR38693">
    <property type="entry name" value="UBIQUINONE BIOSYNTHESIS PROTEIN UBIJ"/>
    <property type="match status" value="1"/>
</dbReference>
<dbReference type="UniPathway" id="UPA00232"/>
<dbReference type="Pfam" id="PF02036">
    <property type="entry name" value="SCP2"/>
    <property type="match status" value="1"/>
</dbReference>
<dbReference type="InterPro" id="IPR003033">
    <property type="entry name" value="SCP2_sterol-bd_dom"/>
</dbReference>
<keyword evidence="1" id="KW-0963">Cytoplasm</keyword>
<dbReference type="AlphaFoldDB" id="A0A4R2KZ97"/>
<comment type="subcellular location">
    <subcellularLocation>
        <location evidence="1">Cytoplasm</location>
    </subcellularLocation>
</comment>
<dbReference type="HAMAP" id="MF_02215">
    <property type="entry name" value="UbiJ"/>
    <property type="match status" value="1"/>
</dbReference>
<keyword evidence="4" id="KW-0830">Ubiquinone</keyword>
<evidence type="ECO:0000313" key="5">
    <source>
        <dbReference type="Proteomes" id="UP000294980"/>
    </source>
</evidence>
<evidence type="ECO:0000256" key="2">
    <source>
        <dbReference type="SAM" id="MobiDB-lite"/>
    </source>
</evidence>
<keyword evidence="1" id="KW-0831">Ubiquinone biosynthesis</keyword>
<organism evidence="4 5">
    <name type="scientific">Chromatocurvus halotolerans</name>
    <dbReference type="NCBI Taxonomy" id="1132028"/>
    <lineage>
        <taxon>Bacteria</taxon>
        <taxon>Pseudomonadati</taxon>
        <taxon>Pseudomonadota</taxon>
        <taxon>Gammaproteobacteria</taxon>
        <taxon>Cellvibrionales</taxon>
        <taxon>Halieaceae</taxon>
        <taxon>Chromatocurvus</taxon>
    </lineage>
</organism>
<name>A0A4R2KZ97_9GAMM</name>